<dbReference type="PANTHER" id="PTHR46401">
    <property type="entry name" value="GLYCOSYLTRANSFERASE WBBK-RELATED"/>
    <property type="match status" value="1"/>
</dbReference>
<evidence type="ECO:0000313" key="4">
    <source>
        <dbReference type="Proteomes" id="UP001058016"/>
    </source>
</evidence>
<evidence type="ECO:0000259" key="2">
    <source>
        <dbReference type="Pfam" id="PF00534"/>
    </source>
</evidence>
<dbReference type="RefSeq" id="WP_212725993.1">
    <property type="nucleotide sequence ID" value="NZ_CP071249.1"/>
</dbReference>
<reference evidence="3 4" key="1">
    <citation type="submission" date="2021-03" db="EMBL/GenBank/DDBJ databases">
        <title>Comparative Genomics and Metabolomics in the genus Turicibacter.</title>
        <authorList>
            <person name="Maki J."/>
            <person name="Looft T."/>
        </authorList>
    </citation>
    <scope>NUCLEOTIDE SEQUENCE [LARGE SCALE GENOMIC DNA]</scope>
    <source>
        <strain evidence="3 4">MMM721</strain>
    </source>
</reference>
<accession>A0ABY5JNQ9</accession>
<dbReference type="EMBL" id="CP071249">
    <property type="protein sequence ID" value="UUF07105.1"/>
    <property type="molecule type" value="Genomic_DNA"/>
</dbReference>
<protein>
    <submittedName>
        <fullName evidence="3">Glycosyltransferase</fullName>
    </submittedName>
</protein>
<organism evidence="3 4">
    <name type="scientific">Turicibacter bilis</name>
    <dbReference type="NCBI Taxonomy" id="2735723"/>
    <lineage>
        <taxon>Bacteria</taxon>
        <taxon>Bacillati</taxon>
        <taxon>Bacillota</taxon>
        <taxon>Erysipelotrichia</taxon>
        <taxon>Erysipelotrichales</taxon>
        <taxon>Turicibacteraceae</taxon>
        <taxon>Turicibacter</taxon>
    </lineage>
</organism>
<dbReference type="Proteomes" id="UP001058016">
    <property type="component" value="Chromosome"/>
</dbReference>
<evidence type="ECO:0000313" key="3">
    <source>
        <dbReference type="EMBL" id="UUF07105.1"/>
    </source>
</evidence>
<dbReference type="PANTHER" id="PTHR46401:SF2">
    <property type="entry name" value="GLYCOSYLTRANSFERASE WBBK-RELATED"/>
    <property type="match status" value="1"/>
</dbReference>
<dbReference type="Gene3D" id="3.40.50.2000">
    <property type="entry name" value="Glycogen Phosphorylase B"/>
    <property type="match status" value="2"/>
</dbReference>
<feature type="domain" description="Glycosyl transferase family 1" evidence="2">
    <location>
        <begin position="215"/>
        <end position="368"/>
    </location>
</feature>
<gene>
    <name evidence="3" type="ORF">J0J69_06345</name>
</gene>
<keyword evidence="4" id="KW-1185">Reference proteome</keyword>
<dbReference type="InterPro" id="IPR001296">
    <property type="entry name" value="Glyco_trans_1"/>
</dbReference>
<dbReference type="CDD" id="cd03811">
    <property type="entry name" value="GT4_GT28_WabH-like"/>
    <property type="match status" value="1"/>
</dbReference>
<dbReference type="SUPFAM" id="SSF53756">
    <property type="entry name" value="UDP-Glycosyltransferase/glycogen phosphorylase"/>
    <property type="match status" value="1"/>
</dbReference>
<evidence type="ECO:0000256" key="1">
    <source>
        <dbReference type="ARBA" id="ARBA00022679"/>
    </source>
</evidence>
<sequence length="390" mass="45331">MKKEILFIVSDMESGGFQKSLVSLLQCFDYDKYSVDLLILSPQGIFMNQIPCEVNVLKLDVPRKFFSSFPKGVIELIKEKEFVLALKRTFHFCLSRIDKGKAGIYMSKQIPTLSKVYDVAIDYNGQHLLYYMVDKIKAKKKISYFHSDYKKWDYYKNADMIYYDKVDYIVTISEICKNSLDDIFPKYKKKTRVIHNISSPRIIKKLAKEECPIKFDSNYTNIIMVGRPSQVKGYDFAIEACVKLKKMDYKVRFYAIGTSNEVEKYKEMVGKFDVQKEFIFIGETNNPYTYVKNADIYLHPSRFEGKSVAIDEAKILCKPIIISDFSTATDHIKDKINGLIVEMSSKGVYKGLKQMIDNPHLIQELVENLSKETLGNEDEVYKLYQLIEEL</sequence>
<name>A0ABY5JNQ9_9FIRM</name>
<keyword evidence="1" id="KW-0808">Transferase</keyword>
<proteinExistence type="predicted"/>
<dbReference type="Pfam" id="PF00534">
    <property type="entry name" value="Glycos_transf_1"/>
    <property type="match status" value="1"/>
</dbReference>